<dbReference type="STRING" id="74649.A0A2P6R0L0"/>
<dbReference type="Pfam" id="PF00067">
    <property type="entry name" value="p450"/>
    <property type="match status" value="1"/>
</dbReference>
<dbReference type="GO" id="GO:0005506">
    <property type="term" value="F:iron ion binding"/>
    <property type="evidence" value="ECO:0007669"/>
    <property type="project" value="InterPro"/>
</dbReference>
<evidence type="ECO:0000256" key="8">
    <source>
        <dbReference type="RuleBase" id="RU000461"/>
    </source>
</evidence>
<feature type="binding site" description="axial binding residue" evidence="7">
    <location>
        <position position="174"/>
    </location>
    <ligand>
        <name>heme</name>
        <dbReference type="ChEBI" id="CHEBI:30413"/>
    </ligand>
    <ligandPart>
        <name>Fe</name>
        <dbReference type="ChEBI" id="CHEBI:18248"/>
    </ligandPart>
</feature>
<comment type="cofactor">
    <cofactor evidence="7">
        <name>heme</name>
        <dbReference type="ChEBI" id="CHEBI:30413"/>
    </cofactor>
</comment>
<name>A0A2P6R0L0_ROSCH</name>
<gene>
    <name evidence="9" type="ORF">RchiOBHm_Chr4g0431011</name>
</gene>
<dbReference type="OMA" id="PAMWENP"/>
<evidence type="ECO:0000313" key="9">
    <source>
        <dbReference type="EMBL" id="PRQ39972.1"/>
    </source>
</evidence>
<dbReference type="PROSITE" id="PS00086">
    <property type="entry name" value="CYTOCHROME_P450"/>
    <property type="match status" value="1"/>
</dbReference>
<evidence type="ECO:0000256" key="4">
    <source>
        <dbReference type="ARBA" id="ARBA00023002"/>
    </source>
</evidence>
<proteinExistence type="inferred from homology"/>
<reference evidence="9 10" key="1">
    <citation type="journal article" date="2018" name="Nat. Genet.">
        <title>The Rosa genome provides new insights in the design of modern roses.</title>
        <authorList>
            <person name="Bendahmane M."/>
        </authorList>
    </citation>
    <scope>NUCLEOTIDE SEQUENCE [LARGE SCALE GENOMIC DNA]</scope>
    <source>
        <strain evidence="10">cv. Old Blush</strain>
    </source>
</reference>
<evidence type="ECO:0000256" key="3">
    <source>
        <dbReference type="ARBA" id="ARBA00022723"/>
    </source>
</evidence>
<dbReference type="InterPro" id="IPR017972">
    <property type="entry name" value="Cyt_P450_CS"/>
</dbReference>
<dbReference type="Gene3D" id="1.10.630.10">
    <property type="entry name" value="Cytochrome P450"/>
    <property type="match status" value="1"/>
</dbReference>
<dbReference type="PANTHER" id="PTHR47950">
    <property type="entry name" value="CYTOCHROME P450, FAMILY 76, SUBFAMILY C, POLYPEPTIDE 5-RELATED"/>
    <property type="match status" value="1"/>
</dbReference>
<dbReference type="AlphaFoldDB" id="A0A2P6R0L0"/>
<keyword evidence="4 8" id="KW-0560">Oxidoreductase</keyword>
<dbReference type="GO" id="GO:0102811">
    <property type="term" value="F:geraniol 10-hydroxylase activity"/>
    <property type="evidence" value="ECO:0007669"/>
    <property type="project" value="UniProtKB-EC"/>
</dbReference>
<dbReference type="Gramene" id="PRQ39972">
    <property type="protein sequence ID" value="PRQ39972"/>
    <property type="gene ID" value="RchiOBHm_Chr4g0431011"/>
</dbReference>
<comment type="caution">
    <text evidence="9">The sequence shown here is derived from an EMBL/GenBank/DDBJ whole genome shotgun (WGS) entry which is preliminary data.</text>
</comment>
<dbReference type="PRINTS" id="PR00463">
    <property type="entry name" value="EP450I"/>
</dbReference>
<evidence type="ECO:0000256" key="6">
    <source>
        <dbReference type="ARBA" id="ARBA00023033"/>
    </source>
</evidence>
<evidence type="ECO:0000256" key="5">
    <source>
        <dbReference type="ARBA" id="ARBA00023004"/>
    </source>
</evidence>
<organism evidence="9 10">
    <name type="scientific">Rosa chinensis</name>
    <name type="common">China rose</name>
    <dbReference type="NCBI Taxonomy" id="74649"/>
    <lineage>
        <taxon>Eukaryota</taxon>
        <taxon>Viridiplantae</taxon>
        <taxon>Streptophyta</taxon>
        <taxon>Embryophyta</taxon>
        <taxon>Tracheophyta</taxon>
        <taxon>Spermatophyta</taxon>
        <taxon>Magnoliopsida</taxon>
        <taxon>eudicotyledons</taxon>
        <taxon>Gunneridae</taxon>
        <taxon>Pentapetalae</taxon>
        <taxon>rosids</taxon>
        <taxon>fabids</taxon>
        <taxon>Rosales</taxon>
        <taxon>Rosaceae</taxon>
        <taxon>Rosoideae</taxon>
        <taxon>Rosoideae incertae sedis</taxon>
        <taxon>Rosa</taxon>
    </lineage>
</organism>
<dbReference type="InterPro" id="IPR036396">
    <property type="entry name" value="Cyt_P450_sf"/>
</dbReference>
<keyword evidence="3 7" id="KW-0479">Metal-binding</keyword>
<dbReference type="PANTHER" id="PTHR47950:SF4">
    <property type="entry name" value="GERANIOL 8-HYDROXYLASE-LIKE"/>
    <property type="match status" value="1"/>
</dbReference>
<keyword evidence="6 8" id="KW-0503">Monooxygenase</keyword>
<dbReference type="EC" id="1.14.14.83" evidence="9"/>
<comment type="similarity">
    <text evidence="1 8">Belongs to the cytochrome P450 family.</text>
</comment>
<dbReference type="FunFam" id="1.10.630.10:FF:000163">
    <property type="entry name" value="Geraniol 8-hydroxylase"/>
    <property type="match status" value="1"/>
</dbReference>
<dbReference type="InterPro" id="IPR001128">
    <property type="entry name" value="Cyt_P450"/>
</dbReference>
<keyword evidence="10" id="KW-1185">Reference proteome</keyword>
<evidence type="ECO:0000313" key="10">
    <source>
        <dbReference type="Proteomes" id="UP000238479"/>
    </source>
</evidence>
<dbReference type="GO" id="GO:0020037">
    <property type="term" value="F:heme binding"/>
    <property type="evidence" value="ECO:0007669"/>
    <property type="project" value="InterPro"/>
</dbReference>
<sequence length="231" mass="26365">MLDILMNISVEKMESIDMPETQHLFLVRYIFCSHNTSSATMEWAMAELLRNPKTLLKADQAELEQVIGKGKLVEESDIARLPYLQAIIKETFRIHPTIPFLLPWKAETNIEIGGYIIPKGARVLINFWAISRDPITWDNPNLFMPERFLGLDNQIDVTGKNFELIPFGGGRRICPGLPLAVRMLHLMLGSLINCFDWKLEDGVVPETMNMEDKFSLTLQMAQPLRAVPKKL</sequence>
<evidence type="ECO:0000256" key="2">
    <source>
        <dbReference type="ARBA" id="ARBA00022617"/>
    </source>
</evidence>
<keyword evidence="5 7" id="KW-0408">Iron</keyword>
<dbReference type="EMBL" id="PDCK01000042">
    <property type="protein sequence ID" value="PRQ39972.1"/>
    <property type="molecule type" value="Genomic_DNA"/>
</dbReference>
<dbReference type="SUPFAM" id="SSF48264">
    <property type="entry name" value="Cytochrome P450"/>
    <property type="match status" value="1"/>
</dbReference>
<evidence type="ECO:0000256" key="1">
    <source>
        <dbReference type="ARBA" id="ARBA00010617"/>
    </source>
</evidence>
<dbReference type="Proteomes" id="UP000238479">
    <property type="component" value="Chromosome 4"/>
</dbReference>
<dbReference type="PRINTS" id="PR00385">
    <property type="entry name" value="P450"/>
</dbReference>
<dbReference type="InterPro" id="IPR002401">
    <property type="entry name" value="Cyt_P450_E_grp-I"/>
</dbReference>
<protein>
    <submittedName>
        <fullName evidence="9">Putative geraniol 8-hydroxylase</fullName>
        <ecNumber evidence="9">1.14.14.83</ecNumber>
    </submittedName>
</protein>
<accession>A0A2P6R0L0</accession>
<keyword evidence="2 7" id="KW-0349">Heme</keyword>
<evidence type="ECO:0000256" key="7">
    <source>
        <dbReference type="PIRSR" id="PIRSR602401-1"/>
    </source>
</evidence>